<reference evidence="2 3" key="1">
    <citation type="journal article" date="2019" name="Nat. Microbiol.">
        <title>Expanding anaerobic alkane metabolism in the domain of Archaea.</title>
        <authorList>
            <person name="Wang Y."/>
            <person name="Wegener G."/>
            <person name="Hou J."/>
            <person name="Wang F."/>
            <person name="Xiao X."/>
        </authorList>
    </citation>
    <scope>NUCLEOTIDE SEQUENCE [LARGE SCALE GENOMIC DNA]</scope>
    <source>
        <strain evidence="2">WYZ-LMO11</strain>
    </source>
</reference>
<feature type="transmembrane region" description="Helical" evidence="1">
    <location>
        <begin position="12"/>
        <end position="39"/>
    </location>
</feature>
<dbReference type="Proteomes" id="UP000317265">
    <property type="component" value="Unassembled WGS sequence"/>
</dbReference>
<keyword evidence="1" id="KW-1133">Transmembrane helix</keyword>
<dbReference type="AlphaFoldDB" id="A0A523BCA9"/>
<proteinExistence type="predicted"/>
<accession>A0A523BCA9</accession>
<protein>
    <submittedName>
        <fullName evidence="2">Uncharacterized protein</fullName>
    </submittedName>
</protein>
<keyword evidence="1" id="KW-0472">Membrane</keyword>
<evidence type="ECO:0000313" key="3">
    <source>
        <dbReference type="Proteomes" id="UP000317265"/>
    </source>
</evidence>
<evidence type="ECO:0000313" key="2">
    <source>
        <dbReference type="EMBL" id="TDA38571.1"/>
    </source>
</evidence>
<sequence>MKNKINRKNKGISVLLYPIIAIVMVMFLIAGIFVLIGLIKVVERAERRQHIEKNEEIKEKLEIYLYNGTITREQGWQPSSSTNILIVNNG</sequence>
<evidence type="ECO:0000256" key="1">
    <source>
        <dbReference type="SAM" id="Phobius"/>
    </source>
</evidence>
<feature type="non-terminal residue" evidence="2">
    <location>
        <position position="90"/>
    </location>
</feature>
<dbReference type="EMBL" id="QNVI01000048">
    <property type="protein sequence ID" value="TDA38571.1"/>
    <property type="molecule type" value="Genomic_DNA"/>
</dbReference>
<keyword evidence="1" id="KW-0812">Transmembrane</keyword>
<gene>
    <name evidence="2" type="ORF">DSO09_04005</name>
</gene>
<name>A0A523BCA9_9CREN</name>
<organism evidence="2 3">
    <name type="scientific">Thermoproteota archaeon</name>
    <dbReference type="NCBI Taxonomy" id="2056631"/>
    <lineage>
        <taxon>Archaea</taxon>
        <taxon>Thermoproteota</taxon>
    </lineage>
</organism>
<comment type="caution">
    <text evidence="2">The sequence shown here is derived from an EMBL/GenBank/DDBJ whole genome shotgun (WGS) entry which is preliminary data.</text>
</comment>